<name>A0ABQ1IYP1_9GAMM</name>
<reference evidence="2" key="1">
    <citation type="journal article" date="2019" name="Int. J. Syst. Evol. Microbiol.">
        <title>The Global Catalogue of Microorganisms (GCM) 10K type strain sequencing project: providing services to taxonomists for standard genome sequencing and annotation.</title>
        <authorList>
            <consortium name="The Broad Institute Genomics Platform"/>
            <consortium name="The Broad Institute Genome Sequencing Center for Infectious Disease"/>
            <person name="Wu L."/>
            <person name="Ma J."/>
        </authorList>
    </citation>
    <scope>NUCLEOTIDE SEQUENCE [LARGE SCALE GENOMIC DNA]</scope>
    <source>
        <strain evidence="2">CGMCC 1.15339</strain>
    </source>
</reference>
<sequence length="208" mass="24408">MKEKQKDISYKDVEEDAATLIDSLLQTAPGNNSGHDILTDDADMNLCVSDVQRRGLEHADRARKDRIVYLILLGKNMADPDYLFELATELNVIVPVLMRDISELSDPDVWAEHIERLRQIKESKRMKKAIKLQSRKKEVASNVLQLNPFNEIMFLDFSMRFDCTPRDIFRDIQQFKSFRFWYSHYMSNKSIKVKTFAIIKYARIHLAY</sequence>
<evidence type="ECO:0000313" key="2">
    <source>
        <dbReference type="Proteomes" id="UP000617555"/>
    </source>
</evidence>
<keyword evidence="2" id="KW-1185">Reference proteome</keyword>
<gene>
    <name evidence="1" type="ORF">GCM10011607_12450</name>
</gene>
<dbReference type="EMBL" id="BMII01000008">
    <property type="protein sequence ID" value="GGB53398.1"/>
    <property type="molecule type" value="Genomic_DNA"/>
</dbReference>
<organism evidence="1 2">
    <name type="scientific">Shewanella inventionis</name>
    <dbReference type="NCBI Taxonomy" id="1738770"/>
    <lineage>
        <taxon>Bacteria</taxon>
        <taxon>Pseudomonadati</taxon>
        <taxon>Pseudomonadota</taxon>
        <taxon>Gammaproteobacteria</taxon>
        <taxon>Alteromonadales</taxon>
        <taxon>Shewanellaceae</taxon>
        <taxon>Shewanella</taxon>
    </lineage>
</organism>
<evidence type="ECO:0000313" key="1">
    <source>
        <dbReference type="EMBL" id="GGB53398.1"/>
    </source>
</evidence>
<protein>
    <submittedName>
        <fullName evidence="1">Uncharacterized protein</fullName>
    </submittedName>
</protein>
<dbReference type="RefSeq" id="WP_188738092.1">
    <property type="nucleotide sequence ID" value="NZ_BMII01000008.1"/>
</dbReference>
<accession>A0ABQ1IYP1</accession>
<dbReference type="Proteomes" id="UP000617555">
    <property type="component" value="Unassembled WGS sequence"/>
</dbReference>
<comment type="caution">
    <text evidence="1">The sequence shown here is derived from an EMBL/GenBank/DDBJ whole genome shotgun (WGS) entry which is preliminary data.</text>
</comment>
<proteinExistence type="predicted"/>